<dbReference type="InterPro" id="IPR015797">
    <property type="entry name" value="NUDIX_hydrolase-like_dom_sf"/>
</dbReference>
<evidence type="ECO:0000313" key="2">
    <source>
        <dbReference type="Proteomes" id="UP000642919"/>
    </source>
</evidence>
<dbReference type="SUPFAM" id="SSF55811">
    <property type="entry name" value="Nudix"/>
    <property type="match status" value="1"/>
</dbReference>
<dbReference type="Proteomes" id="UP000642919">
    <property type="component" value="Unassembled WGS sequence"/>
</dbReference>
<name>A0A841HAV0_HALSI</name>
<evidence type="ECO:0000313" key="1">
    <source>
        <dbReference type="EMBL" id="MBB6089856.1"/>
    </source>
</evidence>
<comment type="caution">
    <text evidence="1">The sequence shown here is derived from an EMBL/GenBank/DDBJ whole genome shotgun (WGS) entry which is preliminary data.</text>
</comment>
<sequence length="126" mass="13728">MTDTRAACLVRRDAELLVVETVGSSGGRVYRPPGRAVGADDTPEDAVTATFEDMLGVALEWVAPIGSFDGTVVFEADLGAVWPYTEEGFTVYDPDTGDTTRLAWLHRDDFRKYGETIEPEGLLAEL</sequence>
<organism evidence="1 2">
    <name type="scientific">Halobacterium salinarum</name>
    <name type="common">Halobacterium halobium</name>
    <dbReference type="NCBI Taxonomy" id="2242"/>
    <lineage>
        <taxon>Archaea</taxon>
        <taxon>Methanobacteriati</taxon>
        <taxon>Methanobacteriota</taxon>
        <taxon>Stenosarchaea group</taxon>
        <taxon>Halobacteria</taxon>
        <taxon>Halobacteriales</taxon>
        <taxon>Halobacteriaceae</taxon>
        <taxon>Halobacterium</taxon>
    </lineage>
</organism>
<reference evidence="1" key="1">
    <citation type="submission" date="2020-08" db="EMBL/GenBank/DDBJ databases">
        <title>Genomic Encyclopedia of Type Strains, Phase IV (KMG-IV): sequencing the most valuable type-strain genomes for metagenomic binning, comparative biology and taxonomic classification.</title>
        <authorList>
            <person name="Goeker M."/>
        </authorList>
    </citation>
    <scope>NUCLEOTIDE SEQUENCE</scope>
    <source>
        <strain evidence="1">DSM 669</strain>
    </source>
</reference>
<accession>A0A841HAV0</accession>
<dbReference type="EMBL" id="JACHGX010000003">
    <property type="protein sequence ID" value="MBB6089856.1"/>
    <property type="molecule type" value="Genomic_DNA"/>
</dbReference>
<protein>
    <recommendedName>
        <fullName evidence="3">NUDIX family hydrolase</fullName>
    </recommendedName>
</protein>
<proteinExistence type="predicted"/>
<evidence type="ECO:0008006" key="3">
    <source>
        <dbReference type="Google" id="ProtNLM"/>
    </source>
</evidence>
<gene>
    <name evidence="1" type="ORF">HNR49_001225</name>
</gene>
<dbReference type="AlphaFoldDB" id="A0A841HAV0"/>